<evidence type="ECO:0008006" key="4">
    <source>
        <dbReference type="Google" id="ProtNLM"/>
    </source>
</evidence>
<feature type="transmembrane region" description="Helical" evidence="1">
    <location>
        <begin position="156"/>
        <end position="175"/>
    </location>
</feature>
<organism evidence="2 3">
    <name type="scientific">Candidatus Lokiarchaeum ossiferum</name>
    <dbReference type="NCBI Taxonomy" id="2951803"/>
    <lineage>
        <taxon>Archaea</taxon>
        <taxon>Promethearchaeati</taxon>
        <taxon>Promethearchaeota</taxon>
        <taxon>Promethearchaeia</taxon>
        <taxon>Promethearchaeales</taxon>
        <taxon>Promethearchaeaceae</taxon>
        <taxon>Candidatus Lokiarchaeum</taxon>
    </lineage>
</organism>
<keyword evidence="1" id="KW-0812">Transmembrane</keyword>
<accession>A0ABY6HMW1</accession>
<keyword evidence="1" id="KW-1133">Transmembrane helix</keyword>
<evidence type="ECO:0000313" key="3">
    <source>
        <dbReference type="Proteomes" id="UP001208689"/>
    </source>
</evidence>
<feature type="transmembrane region" description="Helical" evidence="1">
    <location>
        <begin position="89"/>
        <end position="111"/>
    </location>
</feature>
<dbReference type="Proteomes" id="UP001208689">
    <property type="component" value="Chromosome"/>
</dbReference>
<evidence type="ECO:0000256" key="1">
    <source>
        <dbReference type="SAM" id="Phobius"/>
    </source>
</evidence>
<evidence type="ECO:0000313" key="2">
    <source>
        <dbReference type="EMBL" id="UYP44850.1"/>
    </source>
</evidence>
<reference evidence="2" key="1">
    <citation type="submission" date="2022-09" db="EMBL/GenBank/DDBJ databases">
        <title>Actin cytoskeleton and complex cell architecture in an #Asgard archaeon.</title>
        <authorList>
            <person name="Ponce Toledo R.I."/>
            <person name="Schleper C."/>
            <person name="Rodrigues Oliveira T."/>
            <person name="Wollweber F."/>
            <person name="Xu J."/>
            <person name="Rittmann S."/>
            <person name="Klingl A."/>
            <person name="Pilhofer M."/>
        </authorList>
    </citation>
    <scope>NUCLEOTIDE SEQUENCE</scope>
    <source>
        <strain evidence="2">B-35</strain>
    </source>
</reference>
<feature type="transmembrane region" description="Helical" evidence="1">
    <location>
        <begin position="62"/>
        <end position="82"/>
    </location>
</feature>
<feature type="transmembrane region" description="Helical" evidence="1">
    <location>
        <begin position="123"/>
        <end position="144"/>
    </location>
</feature>
<dbReference type="EMBL" id="CP104013">
    <property type="protein sequence ID" value="UYP44850.1"/>
    <property type="molecule type" value="Genomic_DNA"/>
</dbReference>
<feature type="transmembrane region" description="Helical" evidence="1">
    <location>
        <begin position="181"/>
        <end position="202"/>
    </location>
</feature>
<gene>
    <name evidence="2" type="ORF">NEF87_001135</name>
</gene>
<name>A0ABY6HMW1_9ARCH</name>
<keyword evidence="1" id="KW-0472">Membrane</keyword>
<proteinExistence type="predicted"/>
<sequence length="242" mass="26927">MGNFYYFGHVKGKQPALDNEFYSKVLPTMFVAALLWLLSTLYFSGLFGAPALDLTTFSIPQIIIALCVFVGVWILLMIFTFLRVNLIAMVLFFISALGSGVLLSFVVSFVAEDLGEELTRSLFITSALIGVFATGGAMALGILLKDKISKHYCWYFLLFGILFGVLEVVIIAIFGEGENNIVVDLLMFGYLFGVMVFDAATLPGKIKRGYWMMAVIDIFFDFVGMVLRIFMILSKLASKKKK</sequence>
<keyword evidence="3" id="KW-1185">Reference proteome</keyword>
<protein>
    <recommendedName>
        <fullName evidence="4">Bax inhibitor-1/YccA family protein</fullName>
    </recommendedName>
</protein>
<feature type="transmembrane region" description="Helical" evidence="1">
    <location>
        <begin position="21"/>
        <end position="42"/>
    </location>
</feature>
<feature type="transmembrane region" description="Helical" evidence="1">
    <location>
        <begin position="209"/>
        <end position="233"/>
    </location>
</feature>